<keyword evidence="1" id="KW-1133">Transmembrane helix</keyword>
<dbReference type="AlphaFoldDB" id="A0A7R9HF29"/>
<feature type="transmembrane region" description="Helical" evidence="1">
    <location>
        <begin position="102"/>
        <end position="122"/>
    </location>
</feature>
<gene>
    <name evidence="2" type="ORF">TPSB3V08_LOCUS11465</name>
</gene>
<evidence type="ECO:0000256" key="1">
    <source>
        <dbReference type="SAM" id="Phobius"/>
    </source>
</evidence>
<name>A0A7R9HF29_TIMPO</name>
<sequence>MTFNATTVSKAKYETNEQGIGKSRESWSVTWRSRGKLSDFCAGGRGSILGPGTELSDYQTLPSPLTRHLEDGMLRVPWLFLELLETHRLFVLATSSWFILAWYYHVTVPQSAVLLFVLVLALKSSNLADSSNVPGH</sequence>
<keyword evidence="1" id="KW-0812">Transmembrane</keyword>
<accession>A0A7R9HF29</accession>
<dbReference type="EMBL" id="OD012517">
    <property type="protein sequence ID" value="CAD7417019.1"/>
    <property type="molecule type" value="Genomic_DNA"/>
</dbReference>
<proteinExistence type="predicted"/>
<evidence type="ECO:0000313" key="2">
    <source>
        <dbReference type="EMBL" id="CAD7417019.1"/>
    </source>
</evidence>
<organism evidence="2">
    <name type="scientific">Timema poppense</name>
    <name type="common">Walking stick</name>
    <dbReference type="NCBI Taxonomy" id="170557"/>
    <lineage>
        <taxon>Eukaryota</taxon>
        <taxon>Metazoa</taxon>
        <taxon>Ecdysozoa</taxon>
        <taxon>Arthropoda</taxon>
        <taxon>Hexapoda</taxon>
        <taxon>Insecta</taxon>
        <taxon>Pterygota</taxon>
        <taxon>Neoptera</taxon>
        <taxon>Polyneoptera</taxon>
        <taxon>Phasmatodea</taxon>
        <taxon>Timematodea</taxon>
        <taxon>Timematoidea</taxon>
        <taxon>Timematidae</taxon>
        <taxon>Timema</taxon>
    </lineage>
</organism>
<keyword evidence="1" id="KW-0472">Membrane</keyword>
<protein>
    <submittedName>
        <fullName evidence="2">Uncharacterized protein</fullName>
    </submittedName>
</protein>
<reference evidence="2" key="1">
    <citation type="submission" date="2020-11" db="EMBL/GenBank/DDBJ databases">
        <authorList>
            <person name="Tran Van P."/>
        </authorList>
    </citation>
    <scope>NUCLEOTIDE SEQUENCE</scope>
</reference>